<dbReference type="Gene3D" id="3.30.310.40">
    <property type="match status" value="1"/>
</dbReference>
<dbReference type="GO" id="GO:0003684">
    <property type="term" value="F:damaged DNA binding"/>
    <property type="evidence" value="ECO:0007669"/>
    <property type="project" value="InterPro"/>
</dbReference>
<dbReference type="InterPro" id="IPR023170">
    <property type="entry name" value="HhH_base_excis_C"/>
</dbReference>
<evidence type="ECO:0000256" key="1">
    <source>
        <dbReference type="ARBA" id="ARBA00004109"/>
    </source>
</evidence>
<evidence type="ECO:0000313" key="17">
    <source>
        <dbReference type="EMBL" id="KAK2851584.1"/>
    </source>
</evidence>
<evidence type="ECO:0000256" key="10">
    <source>
        <dbReference type="ARBA" id="ARBA00023242"/>
    </source>
</evidence>
<keyword evidence="6" id="KW-0227">DNA damage</keyword>
<dbReference type="Gene3D" id="1.10.1670.10">
    <property type="entry name" value="Helix-hairpin-Helix base-excision DNA repair enzymes (C-terminal)"/>
    <property type="match status" value="1"/>
</dbReference>
<evidence type="ECO:0000256" key="5">
    <source>
        <dbReference type="ARBA" id="ARBA00012720"/>
    </source>
</evidence>
<evidence type="ECO:0000256" key="4">
    <source>
        <dbReference type="ARBA" id="ARBA00010679"/>
    </source>
</evidence>
<organism evidence="17 18">
    <name type="scientific">Channa striata</name>
    <name type="common">Snakehead murrel</name>
    <name type="synonym">Ophicephalus striatus</name>
    <dbReference type="NCBI Taxonomy" id="64152"/>
    <lineage>
        <taxon>Eukaryota</taxon>
        <taxon>Metazoa</taxon>
        <taxon>Chordata</taxon>
        <taxon>Craniata</taxon>
        <taxon>Vertebrata</taxon>
        <taxon>Euteleostomi</taxon>
        <taxon>Actinopterygii</taxon>
        <taxon>Neopterygii</taxon>
        <taxon>Teleostei</taxon>
        <taxon>Neoteleostei</taxon>
        <taxon>Acanthomorphata</taxon>
        <taxon>Anabantaria</taxon>
        <taxon>Anabantiformes</taxon>
        <taxon>Channoidei</taxon>
        <taxon>Channidae</taxon>
        <taxon>Channa</taxon>
    </lineage>
</organism>
<evidence type="ECO:0000256" key="12">
    <source>
        <dbReference type="ARBA" id="ARBA00023295"/>
    </source>
</evidence>
<dbReference type="SUPFAM" id="SSF48150">
    <property type="entry name" value="DNA-glycosylase"/>
    <property type="match status" value="1"/>
</dbReference>
<keyword evidence="8" id="KW-0234">DNA repair</keyword>
<sequence length="370" mass="43032">MARHAVLSSGANTWRCLPCQKSELRLDLILACGQSFRWRETAKDHWTGVMGGRVWTLTQTDDTLWYHVYNTRDRQEEKRTASVSLQEDNKSEEKFKVSMKSEEEPMPVTEQDIEEERILRDYFQLNVELRDLYSAWGEADPHFRSIVEIFRGVRMLRQDPTECLFSIICTSNNHISRIQGMVERLCQNLGTPLCQVDETTYYDFPLLSALADNNVQERLRDLGFGYRARYVQESAKKILDTHGLDWLEGLRSVPYAQARNALLTLPGVGNKVADCVCLMSLDKAEAVPIDTHMWQIAKRDYNYADNSKKSLTDKLYQDLGDFFRRLWGPKAGWAQSVLFCADLKKFQYLKQMQHVKQLKKEEENQDEMSD</sequence>
<dbReference type="CDD" id="cd00056">
    <property type="entry name" value="ENDO3c"/>
    <property type="match status" value="1"/>
</dbReference>
<dbReference type="FunFam" id="1.10.340.30:FF:000006">
    <property type="entry name" value="N-glycosylase/DNA lyase isoform X2"/>
    <property type="match status" value="1"/>
</dbReference>
<dbReference type="PANTHER" id="PTHR10242">
    <property type="entry name" value="8-OXOGUANINE DNA GLYCOSYLASE"/>
    <property type="match status" value="1"/>
</dbReference>
<dbReference type="GO" id="GO:0016607">
    <property type="term" value="C:nuclear speck"/>
    <property type="evidence" value="ECO:0007669"/>
    <property type="project" value="UniProtKB-SubCell"/>
</dbReference>
<reference evidence="17" key="1">
    <citation type="submission" date="2023-07" db="EMBL/GenBank/DDBJ databases">
        <title>Chromosome-level Genome Assembly of Striped Snakehead (Channa striata).</title>
        <authorList>
            <person name="Liu H."/>
        </authorList>
    </citation>
    <scope>NUCLEOTIDE SEQUENCE</scope>
    <source>
        <strain evidence="17">Gz</strain>
        <tissue evidence="17">Muscle</tissue>
    </source>
</reference>
<comment type="similarity">
    <text evidence="4">Belongs to the type-1 OGG1 family.</text>
</comment>
<proteinExistence type="inferred from homology"/>
<dbReference type="PANTHER" id="PTHR10242:SF2">
    <property type="entry name" value="N-GLYCOSYLASE_DNA LYASE"/>
    <property type="match status" value="1"/>
</dbReference>
<dbReference type="GO" id="GO:0034039">
    <property type="term" value="F:8-oxo-7,8-dihydroguanine DNA N-glycosylase activity"/>
    <property type="evidence" value="ECO:0007669"/>
    <property type="project" value="TreeGrafter"/>
</dbReference>
<dbReference type="SMART" id="SM00478">
    <property type="entry name" value="ENDO3c"/>
    <property type="match status" value="1"/>
</dbReference>
<keyword evidence="10" id="KW-0539">Nucleus</keyword>
<keyword evidence="11" id="KW-0511">Multifunctional enzyme</keyword>
<evidence type="ECO:0000256" key="11">
    <source>
        <dbReference type="ARBA" id="ARBA00023268"/>
    </source>
</evidence>
<keyword evidence="7" id="KW-0378">Hydrolase</keyword>
<evidence type="ECO:0000256" key="8">
    <source>
        <dbReference type="ARBA" id="ARBA00023204"/>
    </source>
</evidence>
<dbReference type="GO" id="GO:0006289">
    <property type="term" value="P:nucleotide-excision repair"/>
    <property type="evidence" value="ECO:0007669"/>
    <property type="project" value="InterPro"/>
</dbReference>
<name>A0AA88N925_CHASR</name>
<keyword evidence="9" id="KW-0456">Lyase</keyword>
<comment type="function">
    <text evidence="13">DNA repair enzyme that incises DNA at 8-oxoG residues. Excises 7,8-dihydro-8-oxoguanine and 2,6-diamino-4-hydroxy-5-N-methylformamidopyrimidine (FAPY) from damaged DNA. Has a beta-lyase activity that nicks DNA 3' to the lesion.</text>
</comment>
<evidence type="ECO:0000256" key="2">
    <source>
        <dbReference type="ARBA" id="ARBA00004324"/>
    </source>
</evidence>
<comment type="catalytic activity">
    <reaction evidence="14">
        <text>2'-deoxyribonucleotide-(2'-deoxyribose 5'-phosphate)-2'-deoxyribonucleotide-DNA = a 3'-end 2'-deoxyribonucleotide-(2,3-dehydro-2,3-deoxyribose 5'-phosphate)-DNA + a 5'-end 5'-phospho-2'-deoxyribonucleoside-DNA + H(+)</text>
        <dbReference type="Rhea" id="RHEA:66592"/>
        <dbReference type="Rhea" id="RHEA-COMP:13180"/>
        <dbReference type="Rhea" id="RHEA-COMP:16897"/>
        <dbReference type="Rhea" id="RHEA-COMP:17067"/>
        <dbReference type="ChEBI" id="CHEBI:15378"/>
        <dbReference type="ChEBI" id="CHEBI:136412"/>
        <dbReference type="ChEBI" id="CHEBI:157695"/>
        <dbReference type="ChEBI" id="CHEBI:167181"/>
        <dbReference type="EC" id="4.2.99.18"/>
    </reaction>
</comment>
<dbReference type="InterPro" id="IPR012904">
    <property type="entry name" value="OGG_N"/>
</dbReference>
<evidence type="ECO:0000256" key="15">
    <source>
        <dbReference type="ARBA" id="ARBA00073127"/>
    </source>
</evidence>
<comment type="subcellular location">
    <subcellularLocation>
        <location evidence="1">Nucleus matrix</location>
    </subcellularLocation>
    <subcellularLocation>
        <location evidence="2">Nucleus speckle</location>
    </subcellularLocation>
    <subcellularLocation>
        <location evidence="3">Nucleus</location>
        <location evidence="3">Nucleoplasm</location>
    </subcellularLocation>
</comment>
<evidence type="ECO:0000256" key="14">
    <source>
        <dbReference type="ARBA" id="ARBA00044632"/>
    </source>
</evidence>
<gene>
    <name evidence="17" type="ORF">Q5P01_007860</name>
</gene>
<keyword evidence="12" id="KW-0326">Glycosidase</keyword>
<dbReference type="FunFam" id="1.10.1670.10:FF:000005">
    <property type="entry name" value="N-glycosylase/DNA lyase OGG1"/>
    <property type="match status" value="1"/>
</dbReference>
<evidence type="ECO:0000256" key="7">
    <source>
        <dbReference type="ARBA" id="ARBA00022801"/>
    </source>
</evidence>
<dbReference type="EC" id="4.2.99.18" evidence="5"/>
<dbReference type="EMBL" id="JAUPFM010000005">
    <property type="protein sequence ID" value="KAK2851584.1"/>
    <property type="molecule type" value="Genomic_DNA"/>
</dbReference>
<dbReference type="Pfam" id="PF00730">
    <property type="entry name" value="HhH-GPD"/>
    <property type="match status" value="1"/>
</dbReference>
<dbReference type="GO" id="GO:0140078">
    <property type="term" value="F:class I DNA-(apurinic or apyrimidinic site) endonuclease activity"/>
    <property type="evidence" value="ECO:0007669"/>
    <property type="project" value="UniProtKB-EC"/>
</dbReference>
<evidence type="ECO:0000256" key="6">
    <source>
        <dbReference type="ARBA" id="ARBA00022763"/>
    </source>
</evidence>
<dbReference type="GO" id="GO:0016363">
    <property type="term" value="C:nuclear matrix"/>
    <property type="evidence" value="ECO:0007669"/>
    <property type="project" value="UniProtKB-SubCell"/>
</dbReference>
<feature type="domain" description="HhH-GPD" evidence="16">
    <location>
        <begin position="169"/>
        <end position="336"/>
    </location>
</feature>
<dbReference type="GO" id="GO:0006285">
    <property type="term" value="P:base-excision repair, AP site formation"/>
    <property type="evidence" value="ECO:0007669"/>
    <property type="project" value="TreeGrafter"/>
</dbReference>
<protein>
    <recommendedName>
        <fullName evidence="15">N-glycosylase/DNA lyase</fullName>
        <ecNumber evidence="5">4.2.99.18</ecNumber>
    </recommendedName>
</protein>
<accession>A0AA88N925</accession>
<dbReference type="AlphaFoldDB" id="A0AA88N925"/>
<dbReference type="InterPro" id="IPR003265">
    <property type="entry name" value="HhH-GPD_domain"/>
</dbReference>
<comment type="caution">
    <text evidence="17">The sequence shown here is derived from an EMBL/GenBank/DDBJ whole genome shotgun (WGS) entry which is preliminary data.</text>
</comment>
<dbReference type="SUPFAM" id="SSF55945">
    <property type="entry name" value="TATA-box binding protein-like"/>
    <property type="match status" value="1"/>
</dbReference>
<dbReference type="InterPro" id="IPR052054">
    <property type="entry name" value="Oxidative_DNA_repair_enzyme"/>
</dbReference>
<evidence type="ECO:0000256" key="13">
    <source>
        <dbReference type="ARBA" id="ARBA00025652"/>
    </source>
</evidence>
<evidence type="ECO:0000256" key="9">
    <source>
        <dbReference type="ARBA" id="ARBA00023239"/>
    </source>
</evidence>
<keyword evidence="18" id="KW-1185">Reference proteome</keyword>
<dbReference type="Proteomes" id="UP001187415">
    <property type="component" value="Unassembled WGS sequence"/>
</dbReference>
<evidence type="ECO:0000256" key="3">
    <source>
        <dbReference type="ARBA" id="ARBA00004642"/>
    </source>
</evidence>
<dbReference type="FunFam" id="3.30.310.40:FF:000001">
    <property type="entry name" value="N-glycosylase/DNA lyase isoform X2"/>
    <property type="match status" value="1"/>
</dbReference>
<dbReference type="Pfam" id="PF07934">
    <property type="entry name" value="OGG_N"/>
    <property type="match status" value="1"/>
</dbReference>
<evidence type="ECO:0000259" key="16">
    <source>
        <dbReference type="SMART" id="SM00478"/>
    </source>
</evidence>
<dbReference type="Gene3D" id="1.10.340.30">
    <property type="entry name" value="Hypothetical protein, domain 2"/>
    <property type="match status" value="1"/>
</dbReference>
<dbReference type="InterPro" id="IPR011257">
    <property type="entry name" value="DNA_glycosylase"/>
</dbReference>
<evidence type="ECO:0000313" key="18">
    <source>
        <dbReference type="Proteomes" id="UP001187415"/>
    </source>
</evidence>